<evidence type="ECO:0000256" key="4">
    <source>
        <dbReference type="ARBA" id="ARBA00047645"/>
    </source>
</evidence>
<reference evidence="9 10" key="1">
    <citation type="submission" date="2016-10" db="EMBL/GenBank/DDBJ databases">
        <title>Marinobacter salinus sp. nov., a moderately halophilic bacterium isolated from a tidal flat environment.</title>
        <authorList>
            <person name="Park S.-J."/>
        </authorList>
    </citation>
    <scope>NUCLEOTIDE SEQUENCE [LARGE SCALE GENOMIC DNA]</scope>
    <source>
        <strain evidence="9 10">Hb8</strain>
    </source>
</reference>
<dbReference type="Gene3D" id="3.30.70.100">
    <property type="match status" value="1"/>
</dbReference>
<evidence type="ECO:0000256" key="2">
    <source>
        <dbReference type="ARBA" id="ARBA00012150"/>
    </source>
</evidence>
<feature type="active site" evidence="5">
    <location>
        <position position="38"/>
    </location>
</feature>
<dbReference type="PANTHER" id="PTHR47268">
    <property type="entry name" value="ACYLPHOSPHATASE"/>
    <property type="match status" value="1"/>
</dbReference>
<dbReference type="InterPro" id="IPR020456">
    <property type="entry name" value="Acylphosphatase"/>
</dbReference>
<evidence type="ECO:0000313" key="10">
    <source>
        <dbReference type="Proteomes" id="UP000177445"/>
    </source>
</evidence>
<evidence type="ECO:0000256" key="7">
    <source>
        <dbReference type="SAM" id="MobiDB-lite"/>
    </source>
</evidence>
<dbReference type="EMBL" id="CP017715">
    <property type="protein sequence ID" value="AOY87855.1"/>
    <property type="molecule type" value="Genomic_DNA"/>
</dbReference>
<dbReference type="SUPFAM" id="SSF54975">
    <property type="entry name" value="Acylphosphatase/BLUF domain-like"/>
    <property type="match status" value="1"/>
</dbReference>
<name>A0A1D9GK34_9GAMM</name>
<gene>
    <name evidence="9" type="ORF">BKP64_06550</name>
</gene>
<evidence type="ECO:0000256" key="1">
    <source>
        <dbReference type="ARBA" id="ARBA00005614"/>
    </source>
</evidence>
<dbReference type="PANTHER" id="PTHR47268:SF4">
    <property type="entry name" value="ACYLPHOSPHATASE"/>
    <property type="match status" value="1"/>
</dbReference>
<comment type="similarity">
    <text evidence="1 6">Belongs to the acylphosphatase family.</text>
</comment>
<dbReference type="Proteomes" id="UP000177445">
    <property type="component" value="Chromosome"/>
</dbReference>
<evidence type="ECO:0000259" key="8">
    <source>
        <dbReference type="PROSITE" id="PS51160"/>
    </source>
</evidence>
<dbReference type="OrthoDB" id="5295388at2"/>
<dbReference type="STRING" id="1874317.BKP64_06550"/>
<dbReference type="AlphaFoldDB" id="A0A1D9GK34"/>
<dbReference type="NCBIfam" id="NF011000">
    <property type="entry name" value="PRK14426.1"/>
    <property type="match status" value="1"/>
</dbReference>
<keyword evidence="10" id="KW-1185">Reference proteome</keyword>
<proteinExistence type="inferred from homology"/>
<protein>
    <recommendedName>
        <fullName evidence="3 5">acylphosphatase</fullName>
        <ecNumber evidence="2 5">3.6.1.7</ecNumber>
    </recommendedName>
</protein>
<evidence type="ECO:0000313" key="9">
    <source>
        <dbReference type="EMBL" id="AOY87855.1"/>
    </source>
</evidence>
<dbReference type="InterPro" id="IPR036046">
    <property type="entry name" value="Acylphosphatase-like_dom_sf"/>
</dbReference>
<dbReference type="EC" id="3.6.1.7" evidence="2 5"/>
<dbReference type="InterPro" id="IPR017968">
    <property type="entry name" value="Acylphosphatase_CS"/>
</dbReference>
<feature type="domain" description="Acylphosphatase-like" evidence="8">
    <location>
        <begin position="5"/>
        <end position="92"/>
    </location>
</feature>
<dbReference type="PROSITE" id="PS51160">
    <property type="entry name" value="ACYLPHOSPHATASE_3"/>
    <property type="match status" value="1"/>
</dbReference>
<evidence type="ECO:0000256" key="3">
    <source>
        <dbReference type="ARBA" id="ARBA00015991"/>
    </source>
</evidence>
<organism evidence="9 10">
    <name type="scientific">Marinobacter salinus</name>
    <dbReference type="NCBI Taxonomy" id="1874317"/>
    <lineage>
        <taxon>Bacteria</taxon>
        <taxon>Pseudomonadati</taxon>
        <taxon>Pseudomonadota</taxon>
        <taxon>Gammaproteobacteria</taxon>
        <taxon>Pseudomonadales</taxon>
        <taxon>Marinobacteraceae</taxon>
        <taxon>Marinobacter</taxon>
    </lineage>
</organism>
<dbReference type="GO" id="GO:0003998">
    <property type="term" value="F:acylphosphatase activity"/>
    <property type="evidence" value="ECO:0007669"/>
    <property type="project" value="UniProtKB-EC"/>
</dbReference>
<dbReference type="Pfam" id="PF00708">
    <property type="entry name" value="Acylphosphatase"/>
    <property type="match status" value="1"/>
</dbReference>
<feature type="active site" evidence="5">
    <location>
        <position position="20"/>
    </location>
</feature>
<dbReference type="InterPro" id="IPR001792">
    <property type="entry name" value="Acylphosphatase-like_dom"/>
</dbReference>
<feature type="region of interest" description="Disordered" evidence="7">
    <location>
        <begin position="70"/>
        <end position="92"/>
    </location>
</feature>
<dbReference type="RefSeq" id="WP_070967559.1">
    <property type="nucleotide sequence ID" value="NZ_CP017715.1"/>
</dbReference>
<dbReference type="PROSITE" id="PS00151">
    <property type="entry name" value="ACYLPHOSPHATASE_2"/>
    <property type="match status" value="1"/>
</dbReference>
<evidence type="ECO:0000256" key="5">
    <source>
        <dbReference type="PROSITE-ProRule" id="PRU00520"/>
    </source>
</evidence>
<comment type="catalytic activity">
    <reaction evidence="4 5">
        <text>an acyl phosphate + H2O = a carboxylate + phosphate + H(+)</text>
        <dbReference type="Rhea" id="RHEA:14965"/>
        <dbReference type="ChEBI" id="CHEBI:15377"/>
        <dbReference type="ChEBI" id="CHEBI:15378"/>
        <dbReference type="ChEBI" id="CHEBI:29067"/>
        <dbReference type="ChEBI" id="CHEBI:43474"/>
        <dbReference type="ChEBI" id="CHEBI:59918"/>
        <dbReference type="EC" id="3.6.1.7"/>
    </reaction>
</comment>
<evidence type="ECO:0000256" key="6">
    <source>
        <dbReference type="RuleBase" id="RU004168"/>
    </source>
</evidence>
<keyword evidence="5" id="KW-0378">Hydrolase</keyword>
<sequence length="92" mass="10101">MEIKRWNFLVSGHVQGVFYRASTESQALELGITGYARNLPDGRVEIIAEGTEDKLKQLKNWCGEGPPAAKVESVEVSEETPTGEFTGFGVRS</sequence>
<dbReference type="KEGG" id="msq:BKP64_06550"/>
<accession>A0A1D9GK34</accession>